<keyword evidence="2" id="KW-1185">Reference proteome</keyword>
<dbReference type="eggNOG" id="ENOG5032339">
    <property type="taxonomic scope" value="Bacteria"/>
</dbReference>
<dbReference type="STRING" id="585501.HMPREF6123_2258"/>
<accession>C2L0I9</accession>
<dbReference type="InParanoid" id="C2L0I9"/>
<dbReference type="EMBL" id="ACKX01000213">
    <property type="protein sequence ID" value="EEJ50449.1"/>
    <property type="molecule type" value="Genomic_DNA"/>
</dbReference>
<reference evidence="1 2" key="1">
    <citation type="submission" date="2009-04" db="EMBL/GenBank/DDBJ databases">
        <authorList>
            <person name="Qin X."/>
            <person name="Bachman B."/>
            <person name="Battles P."/>
            <person name="Bell A."/>
            <person name="Bess C."/>
            <person name="Bickham C."/>
            <person name="Chaboub L."/>
            <person name="Chen D."/>
            <person name="Coyle M."/>
            <person name="Deiros D.R."/>
            <person name="Dinh H."/>
            <person name="Forbes L."/>
            <person name="Fowler G."/>
            <person name="Francisco L."/>
            <person name="Fu Q."/>
            <person name="Gubbala S."/>
            <person name="Hale W."/>
            <person name="Han Y."/>
            <person name="Hemphill L."/>
            <person name="Highlander S.K."/>
            <person name="Hirani K."/>
            <person name="Hogues M."/>
            <person name="Jackson L."/>
            <person name="Jakkamsetti A."/>
            <person name="Javaid M."/>
            <person name="Jiang H."/>
            <person name="Korchina V."/>
            <person name="Kovar C."/>
            <person name="Lara F."/>
            <person name="Lee S."/>
            <person name="Mata R."/>
            <person name="Mathew T."/>
            <person name="Moen C."/>
            <person name="Morales K."/>
            <person name="Munidasa M."/>
            <person name="Nazareth L."/>
            <person name="Ngo R."/>
            <person name="Nguyen L."/>
            <person name="Okwuonu G."/>
            <person name="Ongeri F."/>
            <person name="Patil S."/>
            <person name="Petrosino J."/>
            <person name="Pham C."/>
            <person name="Pham P."/>
            <person name="Pu L.-L."/>
            <person name="Puazo M."/>
            <person name="Raj R."/>
            <person name="Reid J."/>
            <person name="Rouhana J."/>
            <person name="Saada N."/>
            <person name="Shang Y."/>
            <person name="Simmons D."/>
            <person name="Thornton R."/>
            <person name="Warren J."/>
            <person name="Weissenberger G."/>
            <person name="Zhang J."/>
            <person name="Zhang L."/>
            <person name="Zhou C."/>
            <person name="Zhu D."/>
            <person name="Muzny D."/>
            <person name="Worley K."/>
            <person name="Gibbs R."/>
        </authorList>
    </citation>
    <scope>NUCLEOTIDE SEQUENCE [LARGE SCALE GENOMIC DNA]</scope>
    <source>
        <strain evidence="1 2">F0268</strain>
    </source>
</reference>
<dbReference type="NCBIfam" id="TIGR04342">
    <property type="entry name" value="EXLDI"/>
    <property type="match status" value="1"/>
</dbReference>
<evidence type="ECO:0000313" key="1">
    <source>
        <dbReference type="EMBL" id="EEJ50449.1"/>
    </source>
</evidence>
<name>C2L0I9_9FIRM</name>
<sequence length="170" mass="19397">MVMATKNIYVAEADLHLFDDAAKYAGSVSAAVIQALQDFLSAQRNKSEGYDKIELNLYEKGVRRKVMFYGMEITRVERPVDGGIRIDTIYKTAKGQLAVATKVRKELPNWAKGNPHVWENPQSWSHDFWNLGDRVLNVYPDIESLKEKDAYLAECCESSLSEKPYEFLDI</sequence>
<protein>
    <recommendedName>
        <fullName evidence="3">EXLDI protein</fullName>
    </recommendedName>
</protein>
<gene>
    <name evidence="1" type="ORF">HMPREF6123_2258</name>
</gene>
<dbReference type="AlphaFoldDB" id="C2L0I9"/>
<evidence type="ECO:0008006" key="3">
    <source>
        <dbReference type="Google" id="ProtNLM"/>
    </source>
</evidence>
<dbReference type="HOGENOM" id="CLU_112893_0_0_9"/>
<proteinExistence type="predicted"/>
<dbReference type="Proteomes" id="UP000004121">
    <property type="component" value="Unassembled WGS sequence"/>
</dbReference>
<organism evidence="1 2">
    <name type="scientific">Oribacterium sinus F0268</name>
    <dbReference type="NCBI Taxonomy" id="585501"/>
    <lineage>
        <taxon>Bacteria</taxon>
        <taxon>Bacillati</taxon>
        <taxon>Bacillota</taxon>
        <taxon>Clostridia</taxon>
        <taxon>Lachnospirales</taxon>
        <taxon>Lachnospiraceae</taxon>
        <taxon>Oribacterium</taxon>
    </lineage>
</organism>
<dbReference type="InterPro" id="IPR027580">
    <property type="entry name" value="EXLDI"/>
</dbReference>
<evidence type="ECO:0000313" key="2">
    <source>
        <dbReference type="Proteomes" id="UP000004121"/>
    </source>
</evidence>
<comment type="caution">
    <text evidence="1">The sequence shown here is derived from an EMBL/GenBank/DDBJ whole genome shotgun (WGS) entry which is preliminary data.</text>
</comment>